<dbReference type="Gene3D" id="3.90.420.10">
    <property type="entry name" value="Oxidoreductase, molybdopterin-binding domain"/>
    <property type="match status" value="1"/>
</dbReference>
<dbReference type="GO" id="GO:0008482">
    <property type="term" value="F:sulfite oxidase activity"/>
    <property type="evidence" value="ECO:0007669"/>
    <property type="project" value="TreeGrafter"/>
</dbReference>
<keyword evidence="2" id="KW-0812">Transmembrane</keyword>
<evidence type="ECO:0000313" key="5">
    <source>
        <dbReference type="Proteomes" id="UP000316096"/>
    </source>
</evidence>
<name>A0A543CP39_9ACTN</name>
<keyword evidence="5" id="KW-1185">Reference proteome</keyword>
<feature type="compositionally biased region" description="Basic and acidic residues" evidence="1">
    <location>
        <begin position="160"/>
        <end position="170"/>
    </location>
</feature>
<dbReference type="InterPro" id="IPR014756">
    <property type="entry name" value="Ig_E-set"/>
</dbReference>
<dbReference type="GO" id="GO:0020037">
    <property type="term" value="F:heme binding"/>
    <property type="evidence" value="ECO:0007669"/>
    <property type="project" value="TreeGrafter"/>
</dbReference>
<dbReference type="AlphaFoldDB" id="A0A543CP39"/>
<dbReference type="InterPro" id="IPR000572">
    <property type="entry name" value="OxRdtase_Mopterin-bd_dom"/>
</dbReference>
<feature type="region of interest" description="Disordered" evidence="1">
    <location>
        <begin position="152"/>
        <end position="222"/>
    </location>
</feature>
<dbReference type="SUPFAM" id="SSF56524">
    <property type="entry name" value="Oxidoreductase molybdopterin-binding domain"/>
    <property type="match status" value="1"/>
</dbReference>
<feature type="transmembrane region" description="Helical" evidence="2">
    <location>
        <begin position="223"/>
        <end position="245"/>
    </location>
</feature>
<evidence type="ECO:0000256" key="2">
    <source>
        <dbReference type="SAM" id="Phobius"/>
    </source>
</evidence>
<protein>
    <submittedName>
        <fullName evidence="4">DMSO/TMAO reductase YedYZ molybdopterin-dependent catalytic subunit</fullName>
    </submittedName>
</protein>
<dbReference type="GO" id="GO:0006790">
    <property type="term" value="P:sulfur compound metabolic process"/>
    <property type="evidence" value="ECO:0007669"/>
    <property type="project" value="TreeGrafter"/>
</dbReference>
<proteinExistence type="predicted"/>
<dbReference type="InterPro" id="IPR036374">
    <property type="entry name" value="OxRdtase_Mopterin-bd_sf"/>
</dbReference>
<comment type="caution">
    <text evidence="4">The sequence shown here is derived from an EMBL/GenBank/DDBJ whole genome shotgun (WGS) entry which is preliminary data.</text>
</comment>
<organism evidence="4 5">
    <name type="scientific">Actinoallomurus bryophytorum</name>
    <dbReference type="NCBI Taxonomy" id="1490222"/>
    <lineage>
        <taxon>Bacteria</taxon>
        <taxon>Bacillati</taxon>
        <taxon>Actinomycetota</taxon>
        <taxon>Actinomycetes</taxon>
        <taxon>Streptosporangiales</taxon>
        <taxon>Thermomonosporaceae</taxon>
        <taxon>Actinoallomurus</taxon>
    </lineage>
</organism>
<dbReference type="PANTHER" id="PTHR19372:SF7">
    <property type="entry name" value="SULFITE OXIDASE, MITOCHONDRIAL"/>
    <property type="match status" value="1"/>
</dbReference>
<sequence>MKAKWIGHPVGGVAGVLAGGVALGIAELFAAFAGGAQASPVIAVGAVGITLTPEWLKEFAIRHFGTNDKLALLIGLGAGIAVLAIVIGIVARKRLVPGLIGFMAFGALGAVSAVTRPANDWITAVPSIAGGLAGMAALTLLVRAMARAGLATAPARRTKASPETDPRVPDETPAPDVAKVPSGAGEVKVPSRAVVSSGGGEPSDEIANRDEPKGPSGTGRRSLLLTGAGAVAVAGASGLGGRLLLARDNVGAARKNVRLPRPVSTAKAVPNGAQIRVPGMTPFVTPNPDFYRVDTALTLPQVSPHDWMLRIHGMVDHPVELSFDDLLRQPMLERDITLSCVSNQVGGRYAGNARWLGASLPALLRSAGVRSGADQVLSRSTDGFTISTPIQTIMDGRDSLLAVGMNGEALPVAHGFPARMIVPGLYGYVSATKWVVDLKVTRFSTDRAYWTKRGYSEQAPIKTLSRIDVPRSFAQVKAGRVPIAGTAWAQHRGIDVVEVRVDNGPWRRAELAPVPGIDTWRQWVLEWDAAPGSHRLEVRATDGTGTVQPQKRVPIIPNGATGWHSVVVTVT</sequence>
<dbReference type="Gene3D" id="2.60.40.650">
    <property type="match status" value="1"/>
</dbReference>
<accession>A0A543CP39</accession>
<dbReference type="Pfam" id="PF00174">
    <property type="entry name" value="Oxidored_molyb"/>
    <property type="match status" value="1"/>
</dbReference>
<feature type="transmembrane region" description="Helical" evidence="2">
    <location>
        <begin position="121"/>
        <end position="142"/>
    </location>
</feature>
<feature type="transmembrane region" description="Helical" evidence="2">
    <location>
        <begin position="70"/>
        <end position="91"/>
    </location>
</feature>
<evidence type="ECO:0000256" key="1">
    <source>
        <dbReference type="SAM" id="MobiDB-lite"/>
    </source>
</evidence>
<dbReference type="Proteomes" id="UP000316096">
    <property type="component" value="Unassembled WGS sequence"/>
</dbReference>
<gene>
    <name evidence="4" type="ORF">FB559_4499</name>
</gene>
<dbReference type="GO" id="GO:0043546">
    <property type="term" value="F:molybdopterin cofactor binding"/>
    <property type="evidence" value="ECO:0007669"/>
    <property type="project" value="TreeGrafter"/>
</dbReference>
<feature type="transmembrane region" description="Helical" evidence="2">
    <location>
        <begin position="98"/>
        <end position="115"/>
    </location>
</feature>
<dbReference type="SUPFAM" id="SSF81296">
    <property type="entry name" value="E set domains"/>
    <property type="match status" value="1"/>
</dbReference>
<dbReference type="EMBL" id="VFOZ01000001">
    <property type="protein sequence ID" value="TQL98865.1"/>
    <property type="molecule type" value="Genomic_DNA"/>
</dbReference>
<dbReference type="PANTHER" id="PTHR19372">
    <property type="entry name" value="SULFITE REDUCTASE"/>
    <property type="match status" value="1"/>
</dbReference>
<feature type="domain" description="Oxidoreductase molybdopterin-binding" evidence="3">
    <location>
        <begin position="298"/>
        <end position="446"/>
    </location>
</feature>
<evidence type="ECO:0000259" key="3">
    <source>
        <dbReference type="Pfam" id="PF00174"/>
    </source>
</evidence>
<reference evidence="4 5" key="1">
    <citation type="submission" date="2019-06" db="EMBL/GenBank/DDBJ databases">
        <title>Sequencing the genomes of 1000 actinobacteria strains.</title>
        <authorList>
            <person name="Klenk H.-P."/>
        </authorList>
    </citation>
    <scope>NUCLEOTIDE SEQUENCE [LARGE SCALE GENOMIC DNA]</scope>
    <source>
        <strain evidence="4 5">DSM 102200</strain>
    </source>
</reference>
<keyword evidence="2" id="KW-0472">Membrane</keyword>
<keyword evidence="2" id="KW-1133">Transmembrane helix</keyword>
<evidence type="ECO:0000313" key="4">
    <source>
        <dbReference type="EMBL" id="TQL98865.1"/>
    </source>
</evidence>